<keyword evidence="3" id="KW-1185">Reference proteome</keyword>
<feature type="compositionally biased region" description="Polar residues" evidence="1">
    <location>
        <begin position="104"/>
        <end position="113"/>
    </location>
</feature>
<dbReference type="AlphaFoldDB" id="A0A553N908"/>
<accession>A0A553N908</accession>
<feature type="compositionally biased region" description="Basic and acidic residues" evidence="1">
    <location>
        <begin position="11"/>
        <end position="21"/>
    </location>
</feature>
<comment type="caution">
    <text evidence="2">The sequence shown here is derived from an EMBL/GenBank/DDBJ whole genome shotgun (WGS) entry which is preliminary data.</text>
</comment>
<organism evidence="2 3">
    <name type="scientific">Tigriopus californicus</name>
    <name type="common">Marine copepod</name>
    <dbReference type="NCBI Taxonomy" id="6832"/>
    <lineage>
        <taxon>Eukaryota</taxon>
        <taxon>Metazoa</taxon>
        <taxon>Ecdysozoa</taxon>
        <taxon>Arthropoda</taxon>
        <taxon>Crustacea</taxon>
        <taxon>Multicrustacea</taxon>
        <taxon>Hexanauplia</taxon>
        <taxon>Copepoda</taxon>
        <taxon>Harpacticoida</taxon>
        <taxon>Harpacticidae</taxon>
        <taxon>Tigriopus</taxon>
    </lineage>
</organism>
<feature type="compositionally biased region" description="Acidic residues" evidence="1">
    <location>
        <begin position="86"/>
        <end position="98"/>
    </location>
</feature>
<reference evidence="2 3" key="1">
    <citation type="journal article" date="2018" name="Nat. Ecol. Evol.">
        <title>Genomic signatures of mitonuclear coevolution across populations of Tigriopus californicus.</title>
        <authorList>
            <person name="Barreto F.S."/>
            <person name="Watson E.T."/>
            <person name="Lima T.G."/>
            <person name="Willett C.S."/>
            <person name="Edmands S."/>
            <person name="Li W."/>
            <person name="Burton R.S."/>
        </authorList>
    </citation>
    <scope>NUCLEOTIDE SEQUENCE [LARGE SCALE GENOMIC DNA]</scope>
    <source>
        <strain evidence="2 3">San Diego</strain>
    </source>
</reference>
<feature type="compositionally biased region" description="Basic and acidic residues" evidence="1">
    <location>
        <begin position="51"/>
        <end position="60"/>
    </location>
</feature>
<feature type="region of interest" description="Disordered" evidence="1">
    <location>
        <begin position="51"/>
        <end position="144"/>
    </location>
</feature>
<dbReference type="Proteomes" id="UP000318571">
    <property type="component" value="Chromosome 8"/>
</dbReference>
<evidence type="ECO:0000313" key="3">
    <source>
        <dbReference type="Proteomes" id="UP000318571"/>
    </source>
</evidence>
<evidence type="ECO:0000313" key="2">
    <source>
        <dbReference type="EMBL" id="TRY61924.1"/>
    </source>
</evidence>
<proteinExistence type="predicted"/>
<sequence length="144" mass="16060">MGETLGIAHNVFEKMERERDRKERIKKYEEWQKVKVKKQQKLKVMKAKIRVNEELRRNDESQSQLSEIEAEAGASGGGTANRDLDEANDLGDDSENEIGGESPTLENSLTNETPAKRGTTDLTIENKSSSSSKSTNGCSKCLIQ</sequence>
<protein>
    <submittedName>
        <fullName evidence="2">Uncharacterized protein</fullName>
    </submittedName>
</protein>
<feature type="region of interest" description="Disordered" evidence="1">
    <location>
        <begin position="1"/>
        <end position="21"/>
    </location>
</feature>
<evidence type="ECO:0000256" key="1">
    <source>
        <dbReference type="SAM" id="MobiDB-lite"/>
    </source>
</evidence>
<name>A0A553N908_TIGCA</name>
<gene>
    <name evidence="2" type="ORF">TCAL_16259</name>
</gene>
<dbReference type="EMBL" id="VCGU01000459">
    <property type="protein sequence ID" value="TRY61924.1"/>
    <property type="molecule type" value="Genomic_DNA"/>
</dbReference>